<dbReference type="InterPro" id="IPR003737">
    <property type="entry name" value="GlcNAc_PI_deacetylase-related"/>
</dbReference>
<dbReference type="InterPro" id="IPR024078">
    <property type="entry name" value="LmbE-like_dom_sf"/>
</dbReference>
<comment type="cofactor">
    <cofactor evidence="1">
        <name>Zn(2+)</name>
        <dbReference type="ChEBI" id="CHEBI:29105"/>
    </cofactor>
</comment>
<dbReference type="OrthoDB" id="9790023at2"/>
<dbReference type="Pfam" id="PF02585">
    <property type="entry name" value="PIG-L"/>
    <property type="match status" value="1"/>
</dbReference>
<evidence type="ECO:0000313" key="3">
    <source>
        <dbReference type="Proteomes" id="UP000030147"/>
    </source>
</evidence>
<evidence type="ECO:0000256" key="1">
    <source>
        <dbReference type="ARBA" id="ARBA00001947"/>
    </source>
</evidence>
<dbReference type="EMBL" id="AVBF01000014">
    <property type="protein sequence ID" value="KGP73336.1"/>
    <property type="molecule type" value="Genomic_DNA"/>
</dbReference>
<dbReference type="eggNOG" id="COG2120">
    <property type="taxonomic scope" value="Bacteria"/>
</dbReference>
<name>A0A0A2TGY6_9BACI</name>
<keyword evidence="3" id="KW-1185">Reference proteome</keyword>
<accession>A0A0A2TGY6</accession>
<dbReference type="Proteomes" id="UP000030147">
    <property type="component" value="Unassembled WGS sequence"/>
</dbReference>
<sequence>MTKSVLVIAAHPDDELLGVAGTLKKLMNEGSTVISVIVAKGRKEEEANMKQTIHQANKEIGIKEVKFLEYENLKLEQLPLHTLTKEIELLINHYQPQTIFTHHYGDVNRDHQQVFEAVLTAVRPLPDQPPIELITFETVSSSEWNIQTNDKTFKPNYFVNITDTIDDKIKALESYEVEMRNFPHPRSYEGVKYLARVRGMTVGVSYAEAFEVIRRVWL</sequence>
<proteinExistence type="predicted"/>
<dbReference type="AlphaFoldDB" id="A0A0A2TGY6"/>
<protein>
    <submittedName>
        <fullName evidence="2">GlcNAc-PI de-N-acetylase</fullName>
    </submittedName>
</protein>
<dbReference type="PANTHER" id="PTHR12993">
    <property type="entry name" value="N-ACETYLGLUCOSAMINYL-PHOSPHATIDYLINOSITOL DE-N-ACETYLASE-RELATED"/>
    <property type="match status" value="1"/>
</dbReference>
<comment type="caution">
    <text evidence="2">The sequence shown here is derived from an EMBL/GenBank/DDBJ whole genome shotgun (WGS) entry which is preliminary data.</text>
</comment>
<dbReference type="PANTHER" id="PTHR12993:SF11">
    <property type="entry name" value="N-ACETYLGLUCOSAMINYL-PHOSPHATIDYLINOSITOL DE-N-ACETYLASE"/>
    <property type="match status" value="1"/>
</dbReference>
<dbReference type="RefSeq" id="WP_036817849.1">
    <property type="nucleotide sequence ID" value="NZ_AVBF01000014.1"/>
</dbReference>
<organism evidence="2 3">
    <name type="scientific">Pontibacillus yanchengensis Y32</name>
    <dbReference type="NCBI Taxonomy" id="1385514"/>
    <lineage>
        <taxon>Bacteria</taxon>
        <taxon>Bacillati</taxon>
        <taxon>Bacillota</taxon>
        <taxon>Bacilli</taxon>
        <taxon>Bacillales</taxon>
        <taxon>Bacillaceae</taxon>
        <taxon>Pontibacillus</taxon>
    </lineage>
</organism>
<gene>
    <name evidence="2" type="ORF">N782_05515</name>
</gene>
<evidence type="ECO:0000313" key="2">
    <source>
        <dbReference type="EMBL" id="KGP73336.1"/>
    </source>
</evidence>
<dbReference type="SUPFAM" id="SSF102588">
    <property type="entry name" value="LmbE-like"/>
    <property type="match status" value="1"/>
</dbReference>
<dbReference type="STRING" id="1385514.N782_05515"/>
<dbReference type="GO" id="GO:0016811">
    <property type="term" value="F:hydrolase activity, acting on carbon-nitrogen (but not peptide) bonds, in linear amides"/>
    <property type="evidence" value="ECO:0007669"/>
    <property type="project" value="TreeGrafter"/>
</dbReference>
<dbReference type="Gene3D" id="3.40.50.10320">
    <property type="entry name" value="LmbE-like"/>
    <property type="match status" value="1"/>
</dbReference>
<reference evidence="2 3" key="1">
    <citation type="journal article" date="2015" name="Stand. Genomic Sci.">
        <title>High quality draft genome sequence of the moderately halophilic bacterium Pontibacillus yanchengensis Y32(T) and comparison among Pontibacillus genomes.</title>
        <authorList>
            <person name="Huang J."/>
            <person name="Qiao Z.X."/>
            <person name="Tang J.W."/>
            <person name="Wang G."/>
        </authorList>
    </citation>
    <scope>NUCLEOTIDE SEQUENCE [LARGE SCALE GENOMIC DNA]</scope>
    <source>
        <strain evidence="2 3">Y32</strain>
    </source>
</reference>